<gene>
    <name evidence="1" type="ORF">Sant_2403</name>
</gene>
<dbReference type="InterPro" id="IPR021266">
    <property type="entry name" value="Kdo_hydroxlase"/>
</dbReference>
<evidence type="ECO:0000313" key="1">
    <source>
        <dbReference type="EMBL" id="AHF77447.1"/>
    </source>
</evidence>
<dbReference type="OrthoDB" id="21302at2"/>
<reference evidence="1 2" key="1">
    <citation type="journal article" date="2014" name="Genome Biol. Evol.">
        <title>Genome degeneration and adaptation in a nascent stage of symbiosis.</title>
        <authorList>
            <person name="Oakeson K.F."/>
            <person name="Gil R."/>
            <person name="Clayton A.L."/>
            <person name="Dunn D.M."/>
            <person name="von Niederhausern A.C."/>
            <person name="Hamil C."/>
            <person name="Aoyagi A."/>
            <person name="Duval B."/>
            <person name="Baca A."/>
            <person name="Silva F.J."/>
            <person name="Vallier A."/>
            <person name="Jackson D.G."/>
            <person name="Latorre A."/>
            <person name="Weiss R.B."/>
            <person name="Heddi A."/>
            <person name="Moya A."/>
            <person name="Dale C."/>
        </authorList>
    </citation>
    <scope>NUCLEOTIDE SEQUENCE [LARGE SCALE GENOMIC DNA]</scope>
    <source>
        <strain evidence="1 2">HS1</strain>
    </source>
</reference>
<sequence length="299" mass="33813">MSEKGLTRERAVVTLPHSRWGNAGEAPVSAVDALEQGQVVFFPHLAFTLTPDELTLLVPDPAAPKREQITFRPQEDGLSGVPGAEKRPLARQLLLRHHLACCRLVAEVLPEYQQMLHSPVNTLRLHPAAAWRQTAFWRRDDSRLHVDVFPSSPNRGERILRIFTNINPRGQCRSWRVGEPFEQLAQRFLPRLGRFSPFTSWLQKAVGMTHCYRTHYDHLMLEMHDAMKGDPVYQQGGPQVTLDFPAGSSWICFSDQTPHAAMGGQFVLEQTLLLPVSGMKHPERAPLKILEKLTRTALT</sequence>
<evidence type="ECO:0000313" key="2">
    <source>
        <dbReference type="Proteomes" id="UP000019028"/>
    </source>
</evidence>
<dbReference type="KEGG" id="sod:Sant_2403"/>
<name>W0HY77_9GAMM</name>
<dbReference type="Proteomes" id="UP000019028">
    <property type="component" value="Chromosome"/>
</dbReference>
<proteinExistence type="predicted"/>
<dbReference type="HOGENOM" id="CLU_083861_0_0_6"/>
<dbReference type="EMBL" id="CP006569">
    <property type="protein sequence ID" value="AHF77447.1"/>
    <property type="molecule type" value="Genomic_DNA"/>
</dbReference>
<organism evidence="1 2">
    <name type="scientific">Sodalis praecaptivus</name>
    <dbReference type="NCBI Taxonomy" id="1239307"/>
    <lineage>
        <taxon>Bacteria</taxon>
        <taxon>Pseudomonadati</taxon>
        <taxon>Pseudomonadota</taxon>
        <taxon>Gammaproteobacteria</taxon>
        <taxon>Enterobacterales</taxon>
        <taxon>Bruguierivoracaceae</taxon>
        <taxon>Sodalis</taxon>
    </lineage>
</organism>
<dbReference type="RefSeq" id="WP_025422591.1">
    <property type="nucleotide sequence ID" value="NZ_CP006569.1"/>
</dbReference>
<keyword evidence="2" id="KW-1185">Reference proteome</keyword>
<evidence type="ECO:0008006" key="3">
    <source>
        <dbReference type="Google" id="ProtNLM"/>
    </source>
</evidence>
<dbReference type="Pfam" id="PF11004">
    <property type="entry name" value="Kdo_hydroxy"/>
    <property type="match status" value="1"/>
</dbReference>
<dbReference type="PATRIC" id="fig|1239307.3.peg.2675"/>
<protein>
    <recommendedName>
        <fullName evidence="3">3-deoxy-D-manno-oct-2-ulosonic acid (Kdo) hydroxylase</fullName>
    </recommendedName>
</protein>
<accession>W0HY77</accession>
<dbReference type="AlphaFoldDB" id="W0HY77"/>